<dbReference type="Gene3D" id="3.40.50.880">
    <property type="match status" value="1"/>
</dbReference>
<organism evidence="6 7">
    <name type="scientific">Pseudochelatococcus lubricantis</name>
    <dbReference type="NCBI Taxonomy" id="1538102"/>
    <lineage>
        <taxon>Bacteria</taxon>
        <taxon>Pseudomonadati</taxon>
        <taxon>Pseudomonadota</taxon>
        <taxon>Alphaproteobacteria</taxon>
        <taxon>Hyphomicrobiales</taxon>
        <taxon>Chelatococcaceae</taxon>
        <taxon>Pseudochelatococcus</taxon>
    </lineage>
</organism>
<dbReference type="PROSITE" id="PS00041">
    <property type="entry name" value="HTH_ARAC_FAMILY_1"/>
    <property type="match status" value="1"/>
</dbReference>
<evidence type="ECO:0000256" key="4">
    <source>
        <dbReference type="SAM" id="MobiDB-lite"/>
    </source>
</evidence>
<dbReference type="SUPFAM" id="SSF46689">
    <property type="entry name" value="Homeodomain-like"/>
    <property type="match status" value="2"/>
</dbReference>
<protein>
    <submittedName>
        <fullName evidence="6">Transcriptional regulator GlxA family with amidase domain</fullName>
    </submittedName>
</protein>
<dbReference type="PANTHER" id="PTHR43130:SF3">
    <property type="entry name" value="HTH-TYPE TRANSCRIPTIONAL REGULATOR RV1931C"/>
    <property type="match status" value="1"/>
</dbReference>
<keyword evidence="7" id="KW-1185">Reference proteome</keyword>
<gene>
    <name evidence="6" type="ORF">FHS82_002525</name>
</gene>
<keyword evidence="2" id="KW-0238">DNA-binding</keyword>
<feature type="domain" description="HTH araC/xylS-type" evidence="5">
    <location>
        <begin position="210"/>
        <end position="308"/>
    </location>
</feature>
<dbReference type="InterPro" id="IPR018062">
    <property type="entry name" value="HTH_AraC-typ_CS"/>
</dbReference>
<dbReference type="Pfam" id="PF12833">
    <property type="entry name" value="HTH_18"/>
    <property type="match status" value="1"/>
</dbReference>
<sequence>MSAVLGLTDLFVTADRLACGRLGATKPLLRVSHLAPAPDGEAVETVLDMHPDGEGRPDVIILPPSLGDPPLASGPPSGAGLGSLLDWLRERHADGTILASVCAGAFLLAETGLLAGRTATTHWIYAEPFAARFPAVHVDAGKLLIDDGDIVTAGGLMAWTDLGLHLLDRLLDSAAMFETARLLVVDPPGREQRYYTAFSPRLDHGDGPILKVQRWLRENGTRAITVGDMAARAGLEERTFLRRFSAATGLRPIEYCQHLRIGKARELLENTNTAIDRIGWDVGYGDPASFRKLFLKLTGLTPGAYRRRFGAFHGDTRDGDRACPRSPVSGGADAAAISPEAGRGPYSRRPIVNRDAAA</sequence>
<evidence type="ECO:0000259" key="5">
    <source>
        <dbReference type="PROSITE" id="PS01124"/>
    </source>
</evidence>
<dbReference type="InterPro" id="IPR009057">
    <property type="entry name" value="Homeodomain-like_sf"/>
</dbReference>
<dbReference type="InterPro" id="IPR029062">
    <property type="entry name" value="Class_I_gatase-like"/>
</dbReference>
<dbReference type="PANTHER" id="PTHR43130">
    <property type="entry name" value="ARAC-FAMILY TRANSCRIPTIONAL REGULATOR"/>
    <property type="match status" value="1"/>
</dbReference>
<dbReference type="InterPro" id="IPR052158">
    <property type="entry name" value="INH-QAR"/>
</dbReference>
<dbReference type="EMBL" id="JAASQI010000005">
    <property type="protein sequence ID" value="NIJ58677.1"/>
    <property type="molecule type" value="Genomic_DNA"/>
</dbReference>
<dbReference type="Proteomes" id="UP001429580">
    <property type="component" value="Unassembled WGS sequence"/>
</dbReference>
<dbReference type="InterPro" id="IPR002818">
    <property type="entry name" value="DJ-1/PfpI"/>
</dbReference>
<evidence type="ECO:0000313" key="6">
    <source>
        <dbReference type="EMBL" id="NIJ58677.1"/>
    </source>
</evidence>
<proteinExistence type="predicted"/>
<name>A0ABX0V109_9HYPH</name>
<evidence type="ECO:0000256" key="3">
    <source>
        <dbReference type="ARBA" id="ARBA00023163"/>
    </source>
</evidence>
<evidence type="ECO:0000256" key="1">
    <source>
        <dbReference type="ARBA" id="ARBA00023015"/>
    </source>
</evidence>
<evidence type="ECO:0000313" key="7">
    <source>
        <dbReference type="Proteomes" id="UP001429580"/>
    </source>
</evidence>
<feature type="region of interest" description="Disordered" evidence="4">
    <location>
        <begin position="316"/>
        <end position="358"/>
    </location>
</feature>
<evidence type="ECO:0000256" key="2">
    <source>
        <dbReference type="ARBA" id="ARBA00023125"/>
    </source>
</evidence>
<accession>A0ABX0V109</accession>
<comment type="caution">
    <text evidence="6">The sequence shown here is derived from an EMBL/GenBank/DDBJ whole genome shotgun (WGS) entry which is preliminary data.</text>
</comment>
<keyword evidence="1" id="KW-0805">Transcription regulation</keyword>
<dbReference type="SUPFAM" id="SSF52317">
    <property type="entry name" value="Class I glutamine amidotransferase-like"/>
    <property type="match status" value="1"/>
</dbReference>
<dbReference type="SMART" id="SM00342">
    <property type="entry name" value="HTH_ARAC"/>
    <property type="match status" value="1"/>
</dbReference>
<dbReference type="PROSITE" id="PS01124">
    <property type="entry name" value="HTH_ARAC_FAMILY_2"/>
    <property type="match status" value="1"/>
</dbReference>
<dbReference type="InterPro" id="IPR018060">
    <property type="entry name" value="HTH_AraC"/>
</dbReference>
<dbReference type="Gene3D" id="1.10.10.60">
    <property type="entry name" value="Homeodomain-like"/>
    <property type="match status" value="2"/>
</dbReference>
<dbReference type="Pfam" id="PF01965">
    <property type="entry name" value="DJ-1_PfpI"/>
    <property type="match status" value="1"/>
</dbReference>
<reference evidence="6 7" key="1">
    <citation type="submission" date="2020-03" db="EMBL/GenBank/DDBJ databases">
        <title>Genomic Encyclopedia of Type Strains, Phase IV (KMG-IV): sequencing the most valuable type-strain genomes for metagenomic binning, comparative biology and taxonomic classification.</title>
        <authorList>
            <person name="Goeker M."/>
        </authorList>
    </citation>
    <scope>NUCLEOTIDE SEQUENCE [LARGE SCALE GENOMIC DNA]</scope>
    <source>
        <strain evidence="6 7">DSM 103870</strain>
    </source>
</reference>
<keyword evidence="3" id="KW-0804">Transcription</keyword>